<reference evidence="2 3" key="1">
    <citation type="submission" date="2019-04" db="EMBL/GenBank/DDBJ databases">
        <title>Genome sequence of Bacillus hwajinpoensis strain Y2.</title>
        <authorList>
            <person name="Fair J.L."/>
            <person name="Maclea K.S."/>
        </authorList>
    </citation>
    <scope>NUCLEOTIDE SEQUENCE [LARGE SCALE GENOMIC DNA]</scope>
    <source>
        <strain evidence="2 3">Y2</strain>
    </source>
</reference>
<evidence type="ECO:0000313" key="2">
    <source>
        <dbReference type="EMBL" id="TKD70948.1"/>
    </source>
</evidence>
<dbReference type="EMBL" id="SWFM01000002">
    <property type="protein sequence ID" value="TKD70948.1"/>
    <property type="molecule type" value="Genomic_DNA"/>
</dbReference>
<dbReference type="PANTHER" id="PTHR33490:SF6">
    <property type="entry name" value="SLL1049 PROTEIN"/>
    <property type="match status" value="1"/>
</dbReference>
<dbReference type="RefSeq" id="WP_136947022.1">
    <property type="nucleotide sequence ID" value="NZ_SWFM01000002.1"/>
</dbReference>
<name>A0A4V5PYQ0_9BACL</name>
<proteinExistence type="predicted"/>
<gene>
    <name evidence="2" type="ORF">FBF83_10100</name>
</gene>
<evidence type="ECO:0000313" key="3">
    <source>
        <dbReference type="Proteomes" id="UP000310541"/>
    </source>
</evidence>
<dbReference type="OrthoDB" id="9787782at2"/>
<dbReference type="InterPro" id="IPR013589">
    <property type="entry name" value="Bac_transglu_N"/>
</dbReference>
<dbReference type="SMART" id="SM00460">
    <property type="entry name" value="TGc"/>
    <property type="match status" value="1"/>
</dbReference>
<dbReference type="InterPro" id="IPR038765">
    <property type="entry name" value="Papain-like_cys_pep_sf"/>
</dbReference>
<dbReference type="InterPro" id="IPR002931">
    <property type="entry name" value="Transglutaminase-like"/>
</dbReference>
<protein>
    <submittedName>
        <fullName evidence="2">Transglutaminase family protein</fullName>
    </submittedName>
</protein>
<evidence type="ECO:0000259" key="1">
    <source>
        <dbReference type="SMART" id="SM00460"/>
    </source>
</evidence>
<sequence>MKYEVTQTNTYQYELPVRQSINQFRLKPLNDQQQTLHAYNVLINPASQTYGHTDYWGNYVETFYLWGEHQDLSIETISTVETKPFEIDVSLPLTDEQLKELHSEAFKQAHTEFMIETDYTTISNGVMEAETEDLWRNARDELDFAVKLNEHIYNTMEYVSGATNVETTAEKILTHRTGVCQDYTHLMLALCRYRGIPARYVSGYIYSGENSAYRGDAATHAWLEVKIPGLPWIGLDPTNNAIAAEQHIRIAVGRDYRDISPLKGVYIGGAHTLNVSVGVKNLEERVSG</sequence>
<dbReference type="PANTHER" id="PTHR33490">
    <property type="entry name" value="BLR5614 PROTEIN-RELATED"/>
    <property type="match status" value="1"/>
</dbReference>
<accession>A0A4V5PYQ0</accession>
<organism evidence="2 3">
    <name type="scientific">Guptibacillus hwajinpoensis</name>
    <dbReference type="NCBI Taxonomy" id="208199"/>
    <lineage>
        <taxon>Bacteria</taxon>
        <taxon>Bacillati</taxon>
        <taxon>Bacillota</taxon>
        <taxon>Bacilli</taxon>
        <taxon>Bacillales</taxon>
        <taxon>Guptibacillaceae</taxon>
        <taxon>Guptibacillus</taxon>
    </lineage>
</organism>
<dbReference type="Gene3D" id="3.10.620.30">
    <property type="match status" value="1"/>
</dbReference>
<comment type="caution">
    <text evidence="2">The sequence shown here is derived from an EMBL/GenBank/DDBJ whole genome shotgun (WGS) entry which is preliminary data.</text>
</comment>
<dbReference type="Proteomes" id="UP000310541">
    <property type="component" value="Unassembled WGS sequence"/>
</dbReference>
<dbReference type="Pfam" id="PF08379">
    <property type="entry name" value="Bact_transglu_N"/>
    <property type="match status" value="1"/>
</dbReference>
<dbReference type="AlphaFoldDB" id="A0A4V5PYQ0"/>
<dbReference type="SUPFAM" id="SSF54001">
    <property type="entry name" value="Cysteine proteinases"/>
    <property type="match status" value="1"/>
</dbReference>
<dbReference type="Pfam" id="PF01841">
    <property type="entry name" value="Transglut_core"/>
    <property type="match status" value="1"/>
</dbReference>
<feature type="domain" description="Transglutaminase-like" evidence="1">
    <location>
        <begin position="172"/>
        <end position="239"/>
    </location>
</feature>